<reference evidence="1 2" key="1">
    <citation type="journal article" date="2018" name="Int. J. Syst. Evol. Microbiol.">
        <title>Flavobacterium chryseum sp. nov. and Flavobacterium psychroterrae sp. nov., novel environmental bacteria isolated from Antarctica.</title>
        <authorList>
            <person name="Kralova S."/>
            <person name="Svec P."/>
            <person name="Busse H.J."/>
            <person name="Stankova E."/>
            <person name="Vaczi P."/>
            <person name="Sedlacek I."/>
        </authorList>
    </citation>
    <scope>NUCLEOTIDE SEQUENCE [LARGE SCALE GENOMIC DNA]</scope>
    <source>
        <strain evidence="1 2">CCM 8827</strain>
    </source>
</reference>
<proteinExistence type="predicted"/>
<accession>A0ABS5P6C8</accession>
<gene>
    <name evidence="1" type="ORF">KHA90_02380</name>
</gene>
<dbReference type="Proteomes" id="UP000722625">
    <property type="component" value="Unassembled WGS sequence"/>
</dbReference>
<dbReference type="RefSeq" id="WP_213294718.1">
    <property type="nucleotide sequence ID" value="NZ_JAGYVZ010000002.1"/>
</dbReference>
<protein>
    <recommendedName>
        <fullName evidence="3">Lipoprotein</fullName>
    </recommendedName>
</protein>
<sequence>MKRTFIAFMIGLLLFNCTKKEAKIVEKNIPYIISKENKGKISGKDTIRPNPPIPGWLVYGTNTFIINSDSTAYYFQNKGIGFICGTETADTIPYFANLQPKDLIEISNKNLYDFIKLNYKDDFRNATFIASESDTLKSKMFFDLRKSLNYFIRHRDFCVVRRTTQEEDTVLKYKRSNEFYSSADIKWDNNRITFPEQVKFVKPFIKVNKKI</sequence>
<comment type="caution">
    <text evidence="1">The sequence shown here is derived from an EMBL/GenBank/DDBJ whole genome shotgun (WGS) entry which is preliminary data.</text>
</comment>
<evidence type="ECO:0000313" key="1">
    <source>
        <dbReference type="EMBL" id="MBS7229858.1"/>
    </source>
</evidence>
<evidence type="ECO:0000313" key="2">
    <source>
        <dbReference type="Proteomes" id="UP000722625"/>
    </source>
</evidence>
<keyword evidence="2" id="KW-1185">Reference proteome</keyword>
<organism evidence="1 2">
    <name type="scientific">Flavobacterium psychroterrae</name>
    <dbReference type="NCBI Taxonomy" id="2133767"/>
    <lineage>
        <taxon>Bacteria</taxon>
        <taxon>Pseudomonadati</taxon>
        <taxon>Bacteroidota</taxon>
        <taxon>Flavobacteriia</taxon>
        <taxon>Flavobacteriales</taxon>
        <taxon>Flavobacteriaceae</taxon>
        <taxon>Flavobacterium</taxon>
    </lineage>
</organism>
<evidence type="ECO:0008006" key="3">
    <source>
        <dbReference type="Google" id="ProtNLM"/>
    </source>
</evidence>
<name>A0ABS5P6C8_9FLAO</name>
<dbReference type="EMBL" id="JAGYVZ010000002">
    <property type="protein sequence ID" value="MBS7229858.1"/>
    <property type="molecule type" value="Genomic_DNA"/>
</dbReference>